<keyword evidence="2" id="KW-0378">Hydrolase</keyword>
<dbReference type="RefSeq" id="WP_283343239.1">
    <property type="nucleotide sequence ID" value="NZ_JASHIF010000002.1"/>
</dbReference>
<protein>
    <submittedName>
        <fullName evidence="2">Glycoside hydrolase family 25 protein</fullName>
    </submittedName>
</protein>
<evidence type="ECO:0000313" key="2">
    <source>
        <dbReference type="EMBL" id="MDI9857964.1"/>
    </source>
</evidence>
<dbReference type="Gene3D" id="3.20.20.80">
    <property type="entry name" value="Glycosidases"/>
    <property type="match status" value="1"/>
</dbReference>
<proteinExistence type="inferred from homology"/>
<dbReference type="EMBL" id="JASHIF010000002">
    <property type="protein sequence ID" value="MDI9857964.1"/>
    <property type="molecule type" value="Genomic_DNA"/>
</dbReference>
<evidence type="ECO:0000313" key="3">
    <source>
        <dbReference type="Proteomes" id="UP001236507"/>
    </source>
</evidence>
<keyword evidence="3" id="KW-1185">Reference proteome</keyword>
<gene>
    <name evidence="2" type="ORF">QM524_01960</name>
</gene>
<name>A0ABT6Y3C6_9BACT</name>
<sequence length="242" mass="28486">MKNIFIFLTLLFGIQSNEKSDFYSKPWDKKKYPIAIDAYEKNAINMSKLVTDERTIAIFHRASIGFRIDNKYASRKKEAKLKKIFFASYHLGTNADPIKQADFYLEQISANFNDPMALDIEDIGGNNISLKDAEKFIERIYEKTNRYPFVYVNNKVYTEINNKYNLNSIFARCPLWYARFKNSIKDIPFNVWPNVTLWQFSCELNCKKTGECLYNVPGTEFDMDVNVFNGTPNEFQLFWQKH</sequence>
<evidence type="ECO:0000256" key="1">
    <source>
        <dbReference type="ARBA" id="ARBA00010646"/>
    </source>
</evidence>
<dbReference type="GO" id="GO:0016787">
    <property type="term" value="F:hydrolase activity"/>
    <property type="evidence" value="ECO:0007669"/>
    <property type="project" value="UniProtKB-KW"/>
</dbReference>
<dbReference type="PROSITE" id="PS51904">
    <property type="entry name" value="GLYCOSYL_HYDROL_F25_2"/>
    <property type="match status" value="1"/>
</dbReference>
<dbReference type="InterPro" id="IPR017853">
    <property type="entry name" value="GH"/>
</dbReference>
<dbReference type="SUPFAM" id="SSF51445">
    <property type="entry name" value="(Trans)glycosidases"/>
    <property type="match status" value="1"/>
</dbReference>
<accession>A0ABT6Y3C6</accession>
<reference evidence="2 3" key="1">
    <citation type="submission" date="2023-05" db="EMBL/GenBank/DDBJ databases">
        <title>Novel species of genus Flectobacillus isolated from stream in China.</title>
        <authorList>
            <person name="Lu H."/>
        </authorList>
    </citation>
    <scope>NUCLEOTIDE SEQUENCE [LARGE SCALE GENOMIC DNA]</scope>
    <source>
        <strain evidence="2 3">KCTC 42575</strain>
    </source>
</reference>
<dbReference type="Pfam" id="PF01183">
    <property type="entry name" value="Glyco_hydro_25"/>
    <property type="match status" value="1"/>
</dbReference>
<comment type="similarity">
    <text evidence="1">Belongs to the glycosyl hydrolase 25 family.</text>
</comment>
<dbReference type="CDD" id="cd00599">
    <property type="entry name" value="GH25_muramidase"/>
    <property type="match status" value="1"/>
</dbReference>
<dbReference type="PANTHER" id="PTHR34135">
    <property type="entry name" value="LYSOZYME"/>
    <property type="match status" value="1"/>
</dbReference>
<dbReference type="PANTHER" id="PTHR34135:SF2">
    <property type="entry name" value="LYSOZYME"/>
    <property type="match status" value="1"/>
</dbReference>
<comment type="caution">
    <text evidence="2">The sequence shown here is derived from an EMBL/GenBank/DDBJ whole genome shotgun (WGS) entry which is preliminary data.</text>
</comment>
<organism evidence="2 3">
    <name type="scientific">Flectobacillus roseus</name>
    <dbReference type="NCBI Taxonomy" id="502259"/>
    <lineage>
        <taxon>Bacteria</taxon>
        <taxon>Pseudomonadati</taxon>
        <taxon>Bacteroidota</taxon>
        <taxon>Cytophagia</taxon>
        <taxon>Cytophagales</taxon>
        <taxon>Flectobacillaceae</taxon>
        <taxon>Flectobacillus</taxon>
    </lineage>
</organism>
<dbReference type="Proteomes" id="UP001236507">
    <property type="component" value="Unassembled WGS sequence"/>
</dbReference>
<dbReference type="InterPro" id="IPR002053">
    <property type="entry name" value="Glyco_hydro_25"/>
</dbReference>